<dbReference type="Gene3D" id="3.30.890.10">
    <property type="entry name" value="Methyl-cpg-binding Protein 2, Chain A"/>
    <property type="match status" value="1"/>
</dbReference>
<evidence type="ECO:0000256" key="4">
    <source>
        <dbReference type="ARBA" id="ARBA00023163"/>
    </source>
</evidence>
<dbReference type="SUPFAM" id="SSF54171">
    <property type="entry name" value="DNA-binding domain"/>
    <property type="match status" value="1"/>
</dbReference>
<organism evidence="8 9">
    <name type="scientific">Canavalia gladiata</name>
    <name type="common">Sword bean</name>
    <name type="synonym">Dolichos gladiatus</name>
    <dbReference type="NCBI Taxonomy" id="3824"/>
    <lineage>
        <taxon>Eukaryota</taxon>
        <taxon>Viridiplantae</taxon>
        <taxon>Streptophyta</taxon>
        <taxon>Embryophyta</taxon>
        <taxon>Tracheophyta</taxon>
        <taxon>Spermatophyta</taxon>
        <taxon>Magnoliopsida</taxon>
        <taxon>eudicotyledons</taxon>
        <taxon>Gunneridae</taxon>
        <taxon>Pentapetalae</taxon>
        <taxon>rosids</taxon>
        <taxon>fabids</taxon>
        <taxon>Fabales</taxon>
        <taxon>Fabaceae</taxon>
        <taxon>Papilionoideae</taxon>
        <taxon>50 kb inversion clade</taxon>
        <taxon>NPAAA clade</taxon>
        <taxon>indigoferoid/millettioid clade</taxon>
        <taxon>Phaseoleae</taxon>
        <taxon>Canavalia</taxon>
    </lineage>
</organism>
<dbReference type="PROSITE" id="PS50982">
    <property type="entry name" value="MBD"/>
    <property type="match status" value="1"/>
</dbReference>
<feature type="compositionally biased region" description="Basic and acidic residues" evidence="6">
    <location>
        <begin position="1"/>
        <end position="22"/>
    </location>
</feature>
<dbReference type="InterPro" id="IPR016177">
    <property type="entry name" value="DNA-bd_dom_sf"/>
</dbReference>
<keyword evidence="2" id="KW-0805">Transcription regulation</keyword>
<evidence type="ECO:0000256" key="3">
    <source>
        <dbReference type="ARBA" id="ARBA00023125"/>
    </source>
</evidence>
<dbReference type="GO" id="GO:0005634">
    <property type="term" value="C:nucleus"/>
    <property type="evidence" value="ECO:0007669"/>
    <property type="project" value="UniProtKB-SubCell"/>
</dbReference>
<name>A0AAN9MBJ4_CANGL</name>
<evidence type="ECO:0000256" key="5">
    <source>
        <dbReference type="ARBA" id="ARBA00023242"/>
    </source>
</evidence>
<sequence length="131" mass="15615">MENRVGEHSNREGKKKNKDFSDATKNTISKIKRNRYHRHDRDKPTLCRIHDHSSPGYGWLLPGWVAEERHMVSGKIYRYYYDPEGRQYKNRNEVIEIWEKSESISPNEVTTTWENAEMVVIHKKIVGLFCH</sequence>
<keyword evidence="3" id="KW-0238">DNA-binding</keyword>
<proteinExistence type="predicted"/>
<dbReference type="AlphaFoldDB" id="A0AAN9MBJ4"/>
<gene>
    <name evidence="8" type="ORF">VNO77_11468</name>
</gene>
<comment type="caution">
    <text evidence="8">The sequence shown here is derived from an EMBL/GenBank/DDBJ whole genome shotgun (WGS) entry which is preliminary data.</text>
</comment>
<protein>
    <recommendedName>
        <fullName evidence="7">MBD domain-containing protein</fullName>
    </recommendedName>
</protein>
<dbReference type="InterPro" id="IPR001739">
    <property type="entry name" value="Methyl_CpG_DNA-bd"/>
</dbReference>
<feature type="region of interest" description="Disordered" evidence="6">
    <location>
        <begin position="1"/>
        <end position="39"/>
    </location>
</feature>
<evidence type="ECO:0000313" key="9">
    <source>
        <dbReference type="Proteomes" id="UP001367508"/>
    </source>
</evidence>
<reference evidence="8 9" key="1">
    <citation type="submission" date="2024-01" db="EMBL/GenBank/DDBJ databases">
        <title>The genomes of 5 underutilized Papilionoideae crops provide insights into root nodulation and disease resistanc.</title>
        <authorList>
            <person name="Jiang F."/>
        </authorList>
    </citation>
    <scope>NUCLEOTIDE SEQUENCE [LARGE SCALE GENOMIC DNA]</scope>
    <source>
        <strain evidence="8">LVBAO_FW01</strain>
        <tissue evidence="8">Leaves</tissue>
    </source>
</reference>
<keyword evidence="9" id="KW-1185">Reference proteome</keyword>
<dbReference type="GO" id="GO:0003677">
    <property type="term" value="F:DNA binding"/>
    <property type="evidence" value="ECO:0007669"/>
    <property type="project" value="UniProtKB-KW"/>
</dbReference>
<feature type="domain" description="MBD" evidence="7">
    <location>
        <begin position="50"/>
        <end position="118"/>
    </location>
</feature>
<accession>A0AAN9MBJ4</accession>
<evidence type="ECO:0000256" key="2">
    <source>
        <dbReference type="ARBA" id="ARBA00023015"/>
    </source>
</evidence>
<keyword evidence="4" id="KW-0804">Transcription</keyword>
<evidence type="ECO:0000259" key="7">
    <source>
        <dbReference type="PROSITE" id="PS50982"/>
    </source>
</evidence>
<evidence type="ECO:0000256" key="1">
    <source>
        <dbReference type="ARBA" id="ARBA00004123"/>
    </source>
</evidence>
<dbReference type="Proteomes" id="UP001367508">
    <property type="component" value="Unassembled WGS sequence"/>
</dbReference>
<evidence type="ECO:0000256" key="6">
    <source>
        <dbReference type="SAM" id="MobiDB-lite"/>
    </source>
</evidence>
<comment type="subcellular location">
    <subcellularLocation>
        <location evidence="1">Nucleus</location>
    </subcellularLocation>
</comment>
<keyword evidence="5" id="KW-0539">Nucleus</keyword>
<evidence type="ECO:0000313" key="8">
    <source>
        <dbReference type="EMBL" id="KAK7351775.1"/>
    </source>
</evidence>
<dbReference type="EMBL" id="JAYMYQ010000002">
    <property type="protein sequence ID" value="KAK7351775.1"/>
    <property type="molecule type" value="Genomic_DNA"/>
</dbReference>